<dbReference type="AlphaFoldDB" id="A0A540LP66"/>
<dbReference type="Proteomes" id="UP000315295">
    <property type="component" value="Unassembled WGS sequence"/>
</dbReference>
<accession>A0A540LP66</accession>
<evidence type="ECO:0000313" key="2">
    <source>
        <dbReference type="Proteomes" id="UP000315295"/>
    </source>
</evidence>
<evidence type="ECO:0000313" key="1">
    <source>
        <dbReference type="EMBL" id="TQD88263.1"/>
    </source>
</evidence>
<evidence type="ECO:0008006" key="3">
    <source>
        <dbReference type="Google" id="ProtNLM"/>
    </source>
</evidence>
<organism evidence="1 2">
    <name type="scientific">Malus baccata</name>
    <name type="common">Siberian crab apple</name>
    <name type="synonym">Pyrus baccata</name>
    <dbReference type="NCBI Taxonomy" id="106549"/>
    <lineage>
        <taxon>Eukaryota</taxon>
        <taxon>Viridiplantae</taxon>
        <taxon>Streptophyta</taxon>
        <taxon>Embryophyta</taxon>
        <taxon>Tracheophyta</taxon>
        <taxon>Spermatophyta</taxon>
        <taxon>Magnoliopsida</taxon>
        <taxon>eudicotyledons</taxon>
        <taxon>Gunneridae</taxon>
        <taxon>Pentapetalae</taxon>
        <taxon>rosids</taxon>
        <taxon>fabids</taxon>
        <taxon>Rosales</taxon>
        <taxon>Rosaceae</taxon>
        <taxon>Amygdaloideae</taxon>
        <taxon>Maleae</taxon>
        <taxon>Malus</taxon>
    </lineage>
</organism>
<comment type="caution">
    <text evidence="1">The sequence shown here is derived from an EMBL/GenBank/DDBJ whole genome shotgun (WGS) entry which is preliminary data.</text>
</comment>
<dbReference type="EMBL" id="VIEB01000513">
    <property type="protein sequence ID" value="TQD88263.1"/>
    <property type="molecule type" value="Genomic_DNA"/>
</dbReference>
<gene>
    <name evidence="1" type="ORF">C1H46_026144</name>
</gene>
<sequence length="76" mass="8399">MKDLGPLHYFLGVEVKYFGNCMHVSQSKYALDPLTRIKFIEAKPISTPVSCGQKLSAYDGEAYENPAHYCSVVGAL</sequence>
<protein>
    <recommendedName>
        <fullName evidence="3">Reverse transcriptase Ty1/copia-type domain-containing protein</fullName>
    </recommendedName>
</protein>
<keyword evidence="2" id="KW-1185">Reference proteome</keyword>
<reference evidence="1 2" key="1">
    <citation type="journal article" date="2019" name="G3 (Bethesda)">
        <title>Sequencing of a Wild Apple (Malus baccata) Genome Unravels the Differences Between Cultivated and Wild Apple Species Regarding Disease Resistance and Cold Tolerance.</title>
        <authorList>
            <person name="Chen X."/>
        </authorList>
    </citation>
    <scope>NUCLEOTIDE SEQUENCE [LARGE SCALE GENOMIC DNA]</scope>
    <source>
        <strain evidence="2">cv. Shandingzi</strain>
        <tissue evidence="1">Leaves</tissue>
    </source>
</reference>
<name>A0A540LP66_MALBA</name>
<proteinExistence type="predicted"/>